<reference evidence="1" key="2">
    <citation type="submission" date="2022-06" db="UniProtKB">
        <authorList>
            <consortium name="EnsemblMetazoa"/>
        </authorList>
    </citation>
    <scope>IDENTIFICATION</scope>
    <source>
        <strain evidence="1">PS312</strain>
    </source>
</reference>
<evidence type="ECO:0000313" key="2">
    <source>
        <dbReference type="Proteomes" id="UP000005239"/>
    </source>
</evidence>
<dbReference type="EnsemblMetazoa" id="PPA36991.1">
    <property type="protein sequence ID" value="PPA36991.1"/>
    <property type="gene ID" value="WBGene00275360"/>
</dbReference>
<keyword evidence="2" id="KW-1185">Reference proteome</keyword>
<dbReference type="Proteomes" id="UP000005239">
    <property type="component" value="Unassembled WGS sequence"/>
</dbReference>
<accession>A0A2A6BF03</accession>
<name>A0A2A6BF03_PRIPA</name>
<evidence type="ECO:0000313" key="1">
    <source>
        <dbReference type="EnsemblMetazoa" id="PPA36991.1"/>
    </source>
</evidence>
<protein>
    <submittedName>
        <fullName evidence="1">Uncharacterized protein</fullName>
    </submittedName>
</protein>
<proteinExistence type="predicted"/>
<dbReference type="AlphaFoldDB" id="A0A2A6BF03"/>
<accession>A0A8R1URI4</accession>
<gene>
    <name evidence="1" type="primary">WBGene00275360</name>
</gene>
<organism evidence="1 2">
    <name type="scientific">Pristionchus pacificus</name>
    <name type="common">Parasitic nematode worm</name>
    <dbReference type="NCBI Taxonomy" id="54126"/>
    <lineage>
        <taxon>Eukaryota</taxon>
        <taxon>Metazoa</taxon>
        <taxon>Ecdysozoa</taxon>
        <taxon>Nematoda</taxon>
        <taxon>Chromadorea</taxon>
        <taxon>Rhabditida</taxon>
        <taxon>Rhabditina</taxon>
        <taxon>Diplogasteromorpha</taxon>
        <taxon>Diplogasteroidea</taxon>
        <taxon>Neodiplogasteridae</taxon>
        <taxon>Pristionchus</taxon>
    </lineage>
</organism>
<sequence length="38" mass="4056">MKSDSMTKRHSLGTIELHGQNLVNSSLSLSRATSAPLS</sequence>
<reference evidence="2" key="1">
    <citation type="journal article" date="2008" name="Nat. Genet.">
        <title>The Pristionchus pacificus genome provides a unique perspective on nematode lifestyle and parasitism.</title>
        <authorList>
            <person name="Dieterich C."/>
            <person name="Clifton S.W."/>
            <person name="Schuster L.N."/>
            <person name="Chinwalla A."/>
            <person name="Delehaunty K."/>
            <person name="Dinkelacker I."/>
            <person name="Fulton L."/>
            <person name="Fulton R."/>
            <person name="Godfrey J."/>
            <person name="Minx P."/>
            <person name="Mitreva M."/>
            <person name="Roeseler W."/>
            <person name="Tian H."/>
            <person name="Witte H."/>
            <person name="Yang S.P."/>
            <person name="Wilson R.K."/>
            <person name="Sommer R.J."/>
        </authorList>
    </citation>
    <scope>NUCLEOTIDE SEQUENCE [LARGE SCALE GENOMIC DNA]</scope>
    <source>
        <strain evidence="2">PS312</strain>
    </source>
</reference>